<name>A0A077WRT5_9FUNG</name>
<dbReference type="GO" id="GO:0003961">
    <property type="term" value="F:O-acetylhomoserine aminocarboxypropyltransferase activity"/>
    <property type="evidence" value="ECO:0007669"/>
    <property type="project" value="TreeGrafter"/>
</dbReference>
<keyword evidence="4 5" id="KW-0663">Pyridoxal phosphate</keyword>
<evidence type="ECO:0000256" key="4">
    <source>
        <dbReference type="ARBA" id="ARBA00022898"/>
    </source>
</evidence>
<comment type="similarity">
    <text evidence="2 6">Belongs to the trans-sulfuration enzymes family.</text>
</comment>
<dbReference type="PANTHER" id="PTHR43797">
    <property type="entry name" value="HOMOCYSTEINE/CYSTEINE SYNTHASE"/>
    <property type="match status" value="1"/>
</dbReference>
<dbReference type="GO" id="GO:0030170">
    <property type="term" value="F:pyridoxal phosphate binding"/>
    <property type="evidence" value="ECO:0007669"/>
    <property type="project" value="InterPro"/>
</dbReference>
<dbReference type="PROSITE" id="PS00868">
    <property type="entry name" value="CYS_MET_METAB_PP"/>
    <property type="match status" value="1"/>
</dbReference>
<dbReference type="FunFam" id="3.40.640.10:FF:000035">
    <property type="entry name" value="O-succinylhomoserine sulfhydrylase"/>
    <property type="match status" value="1"/>
</dbReference>
<dbReference type="OrthoDB" id="3512640at2759"/>
<dbReference type="PANTHER" id="PTHR43797:SF2">
    <property type="entry name" value="HOMOCYSTEINE_CYSTEINE SYNTHASE"/>
    <property type="match status" value="1"/>
</dbReference>
<dbReference type="EMBL" id="LK023335">
    <property type="protein sequence ID" value="CDS09934.1"/>
    <property type="molecule type" value="Genomic_DNA"/>
</dbReference>
<evidence type="ECO:0000256" key="3">
    <source>
        <dbReference type="ARBA" id="ARBA00022679"/>
    </source>
</evidence>
<evidence type="ECO:0000313" key="7">
    <source>
        <dbReference type="EMBL" id="CDS09934.1"/>
    </source>
</evidence>
<keyword evidence="3" id="KW-0808">Transferase</keyword>
<dbReference type="NCBIfam" id="TIGR01326">
    <property type="entry name" value="OAH_OAS_sulfhy"/>
    <property type="match status" value="1"/>
</dbReference>
<dbReference type="GO" id="GO:0004124">
    <property type="term" value="F:cysteine synthase activity"/>
    <property type="evidence" value="ECO:0007669"/>
    <property type="project" value="TreeGrafter"/>
</dbReference>
<protein>
    <recommendedName>
        <fullName evidence="8">O-acetylhomoserine (Thiol)-lyase</fullName>
    </recommendedName>
</protein>
<feature type="modified residue" description="N6-(pyridoxal phosphate)lysine" evidence="5">
    <location>
        <position position="204"/>
    </location>
</feature>
<organism evidence="7">
    <name type="scientific">Lichtheimia ramosa</name>
    <dbReference type="NCBI Taxonomy" id="688394"/>
    <lineage>
        <taxon>Eukaryota</taxon>
        <taxon>Fungi</taxon>
        <taxon>Fungi incertae sedis</taxon>
        <taxon>Mucoromycota</taxon>
        <taxon>Mucoromycotina</taxon>
        <taxon>Mucoromycetes</taxon>
        <taxon>Mucorales</taxon>
        <taxon>Lichtheimiaceae</taxon>
        <taxon>Lichtheimia</taxon>
    </lineage>
</organism>
<evidence type="ECO:0000256" key="1">
    <source>
        <dbReference type="ARBA" id="ARBA00001933"/>
    </source>
</evidence>
<reference evidence="7" key="1">
    <citation type="journal article" date="2014" name="Genome Announc.">
        <title>De novo whole-genome sequence and genome annotation of Lichtheimia ramosa.</title>
        <authorList>
            <person name="Linde J."/>
            <person name="Schwartze V."/>
            <person name="Binder U."/>
            <person name="Lass-Florl C."/>
            <person name="Voigt K."/>
            <person name="Horn F."/>
        </authorList>
    </citation>
    <scope>NUCLEOTIDE SEQUENCE</scope>
    <source>
        <strain evidence="7">JMRC FSU:6197</strain>
    </source>
</reference>
<dbReference type="GO" id="GO:0019346">
    <property type="term" value="P:transsulfuration"/>
    <property type="evidence" value="ECO:0007669"/>
    <property type="project" value="InterPro"/>
</dbReference>
<comment type="cofactor">
    <cofactor evidence="1 6">
        <name>pyridoxal 5'-phosphate</name>
        <dbReference type="ChEBI" id="CHEBI:597326"/>
    </cofactor>
</comment>
<dbReference type="Gene3D" id="3.90.1150.10">
    <property type="entry name" value="Aspartate Aminotransferase, domain 1"/>
    <property type="match status" value="1"/>
</dbReference>
<evidence type="ECO:0000256" key="5">
    <source>
        <dbReference type="PIRSR" id="PIRSR001434-2"/>
    </source>
</evidence>
<dbReference type="SUPFAM" id="SSF53383">
    <property type="entry name" value="PLP-dependent transferases"/>
    <property type="match status" value="1"/>
</dbReference>
<dbReference type="AlphaFoldDB" id="A0A077WRT5"/>
<dbReference type="PIRSF" id="PIRSF001434">
    <property type="entry name" value="CGS"/>
    <property type="match status" value="1"/>
</dbReference>
<dbReference type="GO" id="GO:0006535">
    <property type="term" value="P:cysteine biosynthetic process from serine"/>
    <property type="evidence" value="ECO:0007669"/>
    <property type="project" value="TreeGrafter"/>
</dbReference>
<dbReference type="InterPro" id="IPR015421">
    <property type="entry name" value="PyrdxlP-dep_Trfase_major"/>
</dbReference>
<dbReference type="InterPro" id="IPR015422">
    <property type="entry name" value="PyrdxlP-dep_Trfase_small"/>
</dbReference>
<dbReference type="CDD" id="cd00614">
    <property type="entry name" value="CGS_like"/>
    <property type="match status" value="1"/>
</dbReference>
<evidence type="ECO:0000256" key="6">
    <source>
        <dbReference type="RuleBase" id="RU362118"/>
    </source>
</evidence>
<evidence type="ECO:0000256" key="2">
    <source>
        <dbReference type="ARBA" id="ARBA00009077"/>
    </source>
</evidence>
<gene>
    <name evidence="7" type="ORF">LRAMOSA02611</name>
</gene>
<dbReference type="InterPro" id="IPR006235">
    <property type="entry name" value="OAc-hSer/O-AcSer_sulfhydrylase"/>
</dbReference>
<dbReference type="InterPro" id="IPR000277">
    <property type="entry name" value="Cys/Met-Metab_PyrdxlP-dep_enz"/>
</dbReference>
<accession>A0A077WRT5</accession>
<dbReference type="InterPro" id="IPR015424">
    <property type="entry name" value="PyrdxlP-dep_Trfase"/>
</dbReference>
<proteinExistence type="inferred from homology"/>
<dbReference type="Pfam" id="PF01053">
    <property type="entry name" value="Cys_Met_Meta_PP"/>
    <property type="match status" value="1"/>
</dbReference>
<dbReference type="GO" id="GO:0071269">
    <property type="term" value="P:L-homocysteine biosynthetic process"/>
    <property type="evidence" value="ECO:0007669"/>
    <property type="project" value="TreeGrafter"/>
</dbReference>
<dbReference type="Gene3D" id="3.40.640.10">
    <property type="entry name" value="Type I PLP-dependent aspartate aminotransferase-like (Major domain)"/>
    <property type="match status" value="1"/>
</dbReference>
<dbReference type="GO" id="GO:0005737">
    <property type="term" value="C:cytoplasm"/>
    <property type="evidence" value="ECO:0007669"/>
    <property type="project" value="TreeGrafter"/>
</dbReference>
<sequence>MTNDERQYHFDTLQLHAGQEVDKTTNARAVPIYATSSYTFNSTDHGANLFALKESGNIYSRIMNPTNDVVEKRIAALEKGAAATVLSSGQAAQFLTLTTICRAGDNRVQCQFLKVVFPRLGIKVKFVQSNDPEDFKKQIDENTRAVYVESIGNPAFVVPDFEALAKVAHDAGIPLIVDNTFGAGGYLVKPIEHGADIVVHSATKWIGGHGTTIAGVVIDSGKFPWNNGKFPEFTEPSEGYHGMKFWDTFGPLSFTFRLKTESLRDIGACLNPFGSFLILQGLETLSLRVQRTVDNTLELARWLQNHPNVNWVNYLGLEDHPSYQTAQKYLRHGFGGVLTFGAKGSLKAFIENVKLASHLANVGDAKTLVIAPALTTHQQLSDEEQEAAGVTKDMIRVSVGIEHIDDIKWDFDQALKIAANTKSD</sequence>
<evidence type="ECO:0008006" key="8">
    <source>
        <dbReference type="Google" id="ProtNLM"/>
    </source>
</evidence>
<dbReference type="InterPro" id="IPR054542">
    <property type="entry name" value="Cys_met_metab_PP"/>
</dbReference>